<dbReference type="Gene3D" id="2.80.10.50">
    <property type="match status" value="1"/>
</dbReference>
<comment type="caution">
    <text evidence="1">The sequence shown here is derived from an EMBL/GenBank/DDBJ whole genome shotgun (WGS) entry which is preliminary data.</text>
</comment>
<protein>
    <submittedName>
        <fullName evidence="1">Uncharacterized protein</fullName>
    </submittedName>
</protein>
<dbReference type="GO" id="GO:0004867">
    <property type="term" value="F:serine-type endopeptidase inhibitor activity"/>
    <property type="evidence" value="ECO:0007669"/>
    <property type="project" value="InterPro"/>
</dbReference>
<sequence length="147" mass="17070">MSLESGLYIIKNQGKYIGRNLAEDMSLLPKRIVTLPESVQAPRWEVEKKDDNKYILKCQKDATVQFDNLVWAALLPEPLPEKWCIEHVPHHGQNAYVILRENREQGWVVTSEEAYQQIGSKPLIVGLSEPPFYPPNEHFEFVRIDRD</sequence>
<dbReference type="EMBL" id="JAYKXP010000021">
    <property type="protein sequence ID" value="KAK7047234.1"/>
    <property type="molecule type" value="Genomic_DNA"/>
</dbReference>
<name>A0AAW0D982_9AGAR</name>
<dbReference type="CDD" id="cd23428">
    <property type="entry name" value="beta-trefoil_Ricin_SPI"/>
    <property type="match status" value="1"/>
</dbReference>
<keyword evidence="2" id="KW-1185">Reference proteome</keyword>
<proteinExistence type="predicted"/>
<gene>
    <name evidence="1" type="ORF">VNI00_006900</name>
</gene>
<dbReference type="AlphaFoldDB" id="A0AAW0D982"/>
<dbReference type="InterPro" id="IPR031755">
    <property type="entry name" value="Inhibitor_I66"/>
</dbReference>
<dbReference type="Proteomes" id="UP001383192">
    <property type="component" value="Unassembled WGS sequence"/>
</dbReference>
<evidence type="ECO:0000313" key="1">
    <source>
        <dbReference type="EMBL" id="KAK7047234.1"/>
    </source>
</evidence>
<organism evidence="1 2">
    <name type="scientific">Paramarasmius palmivorus</name>
    <dbReference type="NCBI Taxonomy" id="297713"/>
    <lineage>
        <taxon>Eukaryota</taxon>
        <taxon>Fungi</taxon>
        <taxon>Dikarya</taxon>
        <taxon>Basidiomycota</taxon>
        <taxon>Agaricomycotina</taxon>
        <taxon>Agaricomycetes</taxon>
        <taxon>Agaricomycetidae</taxon>
        <taxon>Agaricales</taxon>
        <taxon>Marasmiineae</taxon>
        <taxon>Marasmiaceae</taxon>
        <taxon>Paramarasmius</taxon>
    </lineage>
</organism>
<reference evidence="1 2" key="1">
    <citation type="submission" date="2024-01" db="EMBL/GenBank/DDBJ databases">
        <title>A draft genome for a cacao thread blight-causing isolate of Paramarasmius palmivorus.</title>
        <authorList>
            <person name="Baruah I.K."/>
            <person name="Bukari Y."/>
            <person name="Amoako-Attah I."/>
            <person name="Meinhardt L.W."/>
            <person name="Bailey B.A."/>
            <person name="Cohen S.P."/>
        </authorList>
    </citation>
    <scope>NUCLEOTIDE SEQUENCE [LARGE SCALE GENOMIC DNA]</scope>
    <source>
        <strain evidence="1 2">GH-12</strain>
    </source>
</reference>
<dbReference type="Pfam" id="PF16850">
    <property type="entry name" value="Inhibitor_I66"/>
    <property type="match status" value="1"/>
</dbReference>
<accession>A0AAW0D982</accession>
<evidence type="ECO:0000313" key="2">
    <source>
        <dbReference type="Proteomes" id="UP001383192"/>
    </source>
</evidence>